<dbReference type="PROSITE" id="PS51354">
    <property type="entry name" value="GLUTAREDOXIN_2"/>
    <property type="match status" value="1"/>
</dbReference>
<dbReference type="SUPFAM" id="SSF52833">
    <property type="entry name" value="Thioredoxin-like"/>
    <property type="match status" value="1"/>
</dbReference>
<comment type="similarity">
    <text evidence="1 4">Belongs to the glutaredoxin family.</text>
</comment>
<sequence>MPARWPAALQPPAGKAPARPPHLPRSNRRTNVSGITLYTTGLCGYCVAAKNLLKSRGAAWTEVRVDLDSAARERMQRLTGRSSVPQIFIGDRHVGGYEELAALDRAGELKPLLEAVS</sequence>
<proteinExistence type="inferred from homology"/>
<feature type="domain" description="Glutaredoxin" evidence="6">
    <location>
        <begin position="35"/>
        <end position="94"/>
    </location>
</feature>
<keyword evidence="8" id="KW-1185">Reference proteome</keyword>
<comment type="function">
    <text evidence="4">Has a glutathione-disulfide oxidoreductase activity in the presence of NADPH and glutathione reductase. Reduces low molecular weight disulfides and proteins.</text>
</comment>
<dbReference type="GO" id="GO:0034599">
    <property type="term" value="P:cellular response to oxidative stress"/>
    <property type="evidence" value="ECO:0007669"/>
    <property type="project" value="TreeGrafter"/>
</dbReference>
<dbReference type="GO" id="GO:0015038">
    <property type="term" value="F:glutathione disulfide oxidoreductase activity"/>
    <property type="evidence" value="ECO:0007669"/>
    <property type="project" value="UniProtKB-UniRule"/>
</dbReference>
<accession>A0A5B2ZEV0</accession>
<keyword evidence="2 4" id="KW-0813">Transport</keyword>
<dbReference type="NCBIfam" id="TIGR02181">
    <property type="entry name" value="GRX_bact"/>
    <property type="match status" value="1"/>
</dbReference>
<dbReference type="InterPro" id="IPR036249">
    <property type="entry name" value="Thioredoxin-like_sf"/>
</dbReference>
<evidence type="ECO:0000256" key="4">
    <source>
        <dbReference type="RuleBase" id="RU364065"/>
    </source>
</evidence>
<dbReference type="CDD" id="cd03418">
    <property type="entry name" value="GRX_GRXb_1_3_like"/>
    <property type="match status" value="1"/>
</dbReference>
<keyword evidence="3 4" id="KW-0249">Electron transport</keyword>
<evidence type="ECO:0000313" key="8">
    <source>
        <dbReference type="Proteomes" id="UP000322165"/>
    </source>
</evidence>
<dbReference type="InterPro" id="IPR014025">
    <property type="entry name" value="Glutaredoxin_subgr"/>
</dbReference>
<dbReference type="PANTHER" id="PTHR45694:SF18">
    <property type="entry name" value="GLUTAREDOXIN-1-RELATED"/>
    <property type="match status" value="1"/>
</dbReference>
<reference evidence="7 8" key="2">
    <citation type="submission" date="2019-09" db="EMBL/GenBank/DDBJ databases">
        <authorList>
            <person name="Mazur A."/>
        </authorList>
    </citation>
    <scope>NUCLEOTIDE SEQUENCE [LARGE SCALE GENOMIC DNA]</scope>
    <source>
        <strain evidence="7 8">3729k</strain>
    </source>
</reference>
<reference evidence="7 8" key="1">
    <citation type="submission" date="2019-09" db="EMBL/GenBank/DDBJ databases">
        <title>Arenimonas chukotkensis sp. nov., a bacterium isolated from Chukotka hot spring, Arctic region, Russia.</title>
        <authorList>
            <person name="Zayulina K.S."/>
            <person name="Prokofeva M.I."/>
            <person name="Elcheninov A.G."/>
            <person name="Novikov A."/>
            <person name="Kochetkova T.V."/>
            <person name="Kublanov I.V."/>
        </authorList>
    </citation>
    <scope>NUCLEOTIDE SEQUENCE [LARGE SCALE GENOMIC DNA]</scope>
    <source>
        <strain evidence="7 8">3729k</strain>
    </source>
</reference>
<dbReference type="InterPro" id="IPR002109">
    <property type="entry name" value="Glutaredoxin"/>
</dbReference>
<protein>
    <recommendedName>
        <fullName evidence="4">Glutaredoxin</fullName>
    </recommendedName>
</protein>
<organism evidence="7 8">
    <name type="scientific">Arenimonas fontis</name>
    <dbReference type="NCBI Taxonomy" id="2608255"/>
    <lineage>
        <taxon>Bacteria</taxon>
        <taxon>Pseudomonadati</taxon>
        <taxon>Pseudomonadota</taxon>
        <taxon>Gammaproteobacteria</taxon>
        <taxon>Lysobacterales</taxon>
        <taxon>Lysobacteraceae</taxon>
        <taxon>Arenimonas</taxon>
    </lineage>
</organism>
<feature type="region of interest" description="Disordered" evidence="5">
    <location>
        <begin position="1"/>
        <end position="30"/>
    </location>
</feature>
<evidence type="ECO:0000256" key="5">
    <source>
        <dbReference type="SAM" id="MobiDB-lite"/>
    </source>
</evidence>
<name>A0A5B2ZEV0_9GAMM</name>
<evidence type="ECO:0000256" key="1">
    <source>
        <dbReference type="ARBA" id="ARBA00007787"/>
    </source>
</evidence>
<dbReference type="EMBL" id="VUOD01000002">
    <property type="protein sequence ID" value="KAA2285581.1"/>
    <property type="molecule type" value="Genomic_DNA"/>
</dbReference>
<dbReference type="Proteomes" id="UP000322165">
    <property type="component" value="Unassembled WGS sequence"/>
</dbReference>
<dbReference type="GO" id="GO:0045454">
    <property type="term" value="P:cell redox homeostasis"/>
    <property type="evidence" value="ECO:0007669"/>
    <property type="project" value="InterPro"/>
</dbReference>
<evidence type="ECO:0000256" key="3">
    <source>
        <dbReference type="ARBA" id="ARBA00022982"/>
    </source>
</evidence>
<dbReference type="Gene3D" id="3.40.30.10">
    <property type="entry name" value="Glutaredoxin"/>
    <property type="match status" value="1"/>
</dbReference>
<dbReference type="Pfam" id="PF00462">
    <property type="entry name" value="Glutaredoxin"/>
    <property type="match status" value="1"/>
</dbReference>
<dbReference type="AlphaFoldDB" id="A0A5B2ZEV0"/>
<dbReference type="InterPro" id="IPR011900">
    <property type="entry name" value="GRX_bact"/>
</dbReference>
<dbReference type="GO" id="GO:0005737">
    <property type="term" value="C:cytoplasm"/>
    <property type="evidence" value="ECO:0007669"/>
    <property type="project" value="TreeGrafter"/>
</dbReference>
<dbReference type="PANTHER" id="PTHR45694">
    <property type="entry name" value="GLUTAREDOXIN 2"/>
    <property type="match status" value="1"/>
</dbReference>
<evidence type="ECO:0000259" key="6">
    <source>
        <dbReference type="Pfam" id="PF00462"/>
    </source>
</evidence>
<comment type="caution">
    <text evidence="7">The sequence shown here is derived from an EMBL/GenBank/DDBJ whole genome shotgun (WGS) entry which is preliminary data.</text>
</comment>
<keyword evidence="4" id="KW-0963">Cytoplasm</keyword>
<evidence type="ECO:0000313" key="7">
    <source>
        <dbReference type="EMBL" id="KAA2285581.1"/>
    </source>
</evidence>
<gene>
    <name evidence="7" type="primary">grxC</name>
    <name evidence="7" type="ORF">F0415_02775</name>
</gene>
<keyword evidence="4" id="KW-0676">Redox-active center</keyword>
<evidence type="ECO:0000256" key="2">
    <source>
        <dbReference type="ARBA" id="ARBA00022448"/>
    </source>
</evidence>
<dbReference type="PRINTS" id="PR00160">
    <property type="entry name" value="GLUTAREDOXIN"/>
</dbReference>